<comment type="caution">
    <text evidence="1">The sequence shown here is derived from an EMBL/GenBank/DDBJ whole genome shotgun (WGS) entry which is preliminary data.</text>
</comment>
<proteinExistence type="predicted"/>
<keyword evidence="2" id="KW-1185">Reference proteome</keyword>
<sequence length="76" mass="8931">MSSYLGHFWWLWSFIVGKNRVKEWASVTQFSYQPMYNVGVYTKNEVQNENKEINEIRGINEVATPNLPTFTPLSMI</sequence>
<organism evidence="1 2">
    <name type="scientific">Penicillium thymicola</name>
    <dbReference type="NCBI Taxonomy" id="293382"/>
    <lineage>
        <taxon>Eukaryota</taxon>
        <taxon>Fungi</taxon>
        <taxon>Dikarya</taxon>
        <taxon>Ascomycota</taxon>
        <taxon>Pezizomycotina</taxon>
        <taxon>Eurotiomycetes</taxon>
        <taxon>Eurotiomycetidae</taxon>
        <taxon>Eurotiales</taxon>
        <taxon>Aspergillaceae</taxon>
        <taxon>Penicillium</taxon>
    </lineage>
</organism>
<name>A0AAI9T9E2_PENTH</name>
<evidence type="ECO:0000313" key="2">
    <source>
        <dbReference type="Proteomes" id="UP001227192"/>
    </source>
</evidence>
<dbReference type="Proteomes" id="UP001227192">
    <property type="component" value="Unassembled WGS sequence"/>
</dbReference>
<dbReference type="AlphaFoldDB" id="A0AAI9T9E2"/>
<reference evidence="1" key="1">
    <citation type="submission" date="2015-06" db="EMBL/GenBank/DDBJ databases">
        <authorList>
            <person name="Nguyen H."/>
        </authorList>
    </citation>
    <scope>NUCLEOTIDE SEQUENCE</scope>
    <source>
        <strain evidence="1">DAOM 180753</strain>
    </source>
</reference>
<reference evidence="1" key="2">
    <citation type="journal article" date="2016" name="Fungal Biol.">
        <title>Ochratoxin A production by Penicillium thymicola.</title>
        <authorList>
            <person name="Nguyen H.D.T."/>
            <person name="McMullin D.R."/>
            <person name="Ponomareva E."/>
            <person name="Riley R."/>
            <person name="Pomraning K.R."/>
            <person name="Baker S.E."/>
            <person name="Seifert K.A."/>
        </authorList>
    </citation>
    <scope>NUCLEOTIDE SEQUENCE</scope>
    <source>
        <strain evidence="1">DAOM 180753</strain>
    </source>
</reference>
<protein>
    <submittedName>
        <fullName evidence="1">Uncharacterized protein</fullName>
    </submittedName>
</protein>
<accession>A0AAI9T9E2</accession>
<evidence type="ECO:0000313" key="1">
    <source>
        <dbReference type="EMBL" id="KAJ9482798.1"/>
    </source>
</evidence>
<dbReference type="EMBL" id="LACB01000507">
    <property type="protein sequence ID" value="KAJ9482798.1"/>
    <property type="molecule type" value="Genomic_DNA"/>
</dbReference>
<gene>
    <name evidence="1" type="ORF">VN97_g10619</name>
</gene>